<sequence length="231" mass="27136">MAHQQDIEATKWGEQTFGGHNFHKEHGHHSTDVLETKMKQRKHVWLEDDQSTQIIEYLFPREWYYFFRIENTSNRNITVTFRVFVVPIDLCNSFNEWIEIDKFKQENCRTVVARDCDHDTAITAGTKDKESDEELTKNNIVTADGHSICDWEKDKVPQVTRCGSLSFCGAERPQDKYPDVRPMGYPFDRPFKDCSFEKTFAGLHNTASKDVTIHWVDNYPDWCYSLNIQNI</sequence>
<dbReference type="InterPro" id="IPR037020">
    <property type="entry name" value="Hemocyanin_C_sf"/>
</dbReference>
<protein>
    <submittedName>
        <fullName evidence="3">23477_t:CDS:1</fullName>
    </submittedName>
</protein>
<proteinExistence type="predicted"/>
<organism evidence="3 4">
    <name type="scientific">Cetraspora pellucida</name>
    <dbReference type="NCBI Taxonomy" id="1433469"/>
    <lineage>
        <taxon>Eukaryota</taxon>
        <taxon>Fungi</taxon>
        <taxon>Fungi incertae sedis</taxon>
        <taxon>Mucoromycota</taxon>
        <taxon>Glomeromycotina</taxon>
        <taxon>Glomeromycetes</taxon>
        <taxon>Diversisporales</taxon>
        <taxon>Gigasporaceae</taxon>
        <taxon>Cetraspora</taxon>
    </lineage>
</organism>
<dbReference type="PANTHER" id="PTHR11511">
    <property type="entry name" value="LARVAL STORAGE PROTEIN/PHENOLOXIDASE"/>
    <property type="match status" value="1"/>
</dbReference>
<dbReference type="InterPro" id="IPR014756">
    <property type="entry name" value="Ig_E-set"/>
</dbReference>
<dbReference type="Pfam" id="PF03723">
    <property type="entry name" value="Hemocyanin_C"/>
    <property type="match status" value="1"/>
</dbReference>
<evidence type="ECO:0000259" key="2">
    <source>
        <dbReference type="Pfam" id="PF03723"/>
    </source>
</evidence>
<comment type="caution">
    <text evidence="3">The sequence shown here is derived from an EMBL/GenBank/DDBJ whole genome shotgun (WGS) entry which is preliminary data.</text>
</comment>
<gene>
    <name evidence="3" type="ORF">CPELLU_LOCUS3143</name>
</gene>
<dbReference type="AlphaFoldDB" id="A0A9N9A2L8"/>
<evidence type="ECO:0000256" key="1">
    <source>
        <dbReference type="ARBA" id="ARBA00022723"/>
    </source>
</evidence>
<keyword evidence="1" id="KW-0479">Metal-binding</keyword>
<feature type="domain" description="Hemocyanin C-terminal" evidence="2">
    <location>
        <begin position="149"/>
        <end position="214"/>
    </location>
</feature>
<name>A0A9N9A2L8_9GLOM</name>
<dbReference type="InterPro" id="IPR013788">
    <property type="entry name" value="Hemocyanin/hexamerin"/>
</dbReference>
<dbReference type="InterPro" id="IPR005203">
    <property type="entry name" value="Hemocyanin_C"/>
</dbReference>
<dbReference type="Gene3D" id="2.60.40.1520">
    <property type="entry name" value="Hemocyanin, C-terminal domain"/>
    <property type="match status" value="2"/>
</dbReference>
<evidence type="ECO:0000313" key="3">
    <source>
        <dbReference type="EMBL" id="CAG8515850.1"/>
    </source>
</evidence>
<dbReference type="Proteomes" id="UP000789759">
    <property type="component" value="Unassembled WGS sequence"/>
</dbReference>
<keyword evidence="4" id="KW-1185">Reference proteome</keyword>
<evidence type="ECO:0000313" key="4">
    <source>
        <dbReference type="Proteomes" id="UP000789759"/>
    </source>
</evidence>
<dbReference type="PANTHER" id="PTHR11511:SF4">
    <property type="entry name" value="PHENOLOXIDASE 2-RELATED"/>
    <property type="match status" value="1"/>
</dbReference>
<dbReference type="GO" id="GO:0046872">
    <property type="term" value="F:metal ion binding"/>
    <property type="evidence" value="ECO:0007669"/>
    <property type="project" value="UniProtKB-KW"/>
</dbReference>
<dbReference type="OrthoDB" id="8119704at2759"/>
<dbReference type="SUPFAM" id="SSF81296">
    <property type="entry name" value="E set domains"/>
    <property type="match status" value="1"/>
</dbReference>
<reference evidence="3" key="1">
    <citation type="submission" date="2021-06" db="EMBL/GenBank/DDBJ databases">
        <authorList>
            <person name="Kallberg Y."/>
            <person name="Tangrot J."/>
            <person name="Rosling A."/>
        </authorList>
    </citation>
    <scope>NUCLEOTIDE SEQUENCE</scope>
    <source>
        <strain evidence="3">FL966</strain>
    </source>
</reference>
<dbReference type="EMBL" id="CAJVQA010001479">
    <property type="protein sequence ID" value="CAG8515850.1"/>
    <property type="molecule type" value="Genomic_DNA"/>
</dbReference>
<accession>A0A9N9A2L8</accession>